<name>A0ABM1L9W1_GEKJA</name>
<keyword evidence="9" id="KW-1015">Disulfide bond</keyword>
<dbReference type="Proteomes" id="UP000694871">
    <property type="component" value="Unplaced"/>
</dbReference>
<comment type="subcellular location">
    <subcellularLocation>
        <location evidence="2">Secreted</location>
        <location evidence="2">Extracellular space</location>
        <location evidence="2">Extracellular matrix</location>
    </subcellularLocation>
</comment>
<comment type="function">
    <text evidence="1">Transforming growth factor beta-1 proprotein: Precursor of the Latency-associated peptide (LAP) and Transforming growth factor beta-1 (TGF-beta-1) chains, which constitute the regulatory and active subunit of TGF-beta-1, respectively.</text>
</comment>
<comment type="similarity">
    <text evidence="3 12 13">Belongs to the TGF-beta family.</text>
</comment>
<gene>
    <name evidence="17" type="primary">TGFB1</name>
</gene>
<feature type="domain" description="TGF-beta family profile" evidence="15">
    <location>
        <begin position="303"/>
        <end position="419"/>
    </location>
</feature>
<keyword evidence="7" id="KW-0732">Signal</keyword>
<feature type="region of interest" description="Disordered" evidence="14">
    <location>
        <begin position="1"/>
        <end position="24"/>
    </location>
</feature>
<dbReference type="Gene3D" id="2.60.120.970">
    <property type="match status" value="1"/>
</dbReference>
<dbReference type="PRINTS" id="PR01423">
    <property type="entry name" value="TGFBETA"/>
</dbReference>
<accession>A0ABM1L9W1</accession>
<dbReference type="InterPro" id="IPR001111">
    <property type="entry name" value="TGF-b_propeptide"/>
</dbReference>
<evidence type="ECO:0000256" key="7">
    <source>
        <dbReference type="ARBA" id="ARBA00022729"/>
    </source>
</evidence>
<evidence type="ECO:0000256" key="6">
    <source>
        <dbReference type="ARBA" id="ARBA00022685"/>
    </source>
</evidence>
<dbReference type="SMART" id="SM00204">
    <property type="entry name" value="TGFB"/>
    <property type="match status" value="1"/>
</dbReference>
<dbReference type="PROSITE" id="PS00250">
    <property type="entry name" value="TGF_BETA_1"/>
    <property type="match status" value="1"/>
</dbReference>
<dbReference type="InterPro" id="IPR029034">
    <property type="entry name" value="Cystine-knot_cytokine"/>
</dbReference>
<sequence length="419" mass="47573">MRTPVSKSGAGRGSGRGGPPCASRSLGTRRATGWLFLLLLALECLCSAFALSTCKTVDMELMKRKRIEAIRGQILSKLKLSSPPDVDQGDVSLSEEILALYNITTDLIKEKVTEEPRETPQEEYYAKEVHMFKMLPSSDESYGTEYKRNSHSIYFGFDLRQIRDTLQNPDLLYRAELRMVRASGFGPVTPQQRVELYQQLSTNDSFWEYLDGRMVRVTPEKEWLSFDVTTALRIWLSSTDTIGRFRLSLQCSCGKTSEELKVDIEGTKSKRGDQQGLSHMQKVPYLLVMAMPPERADQLQSRRRKRATPGIQYCSDLAEKNCCVQPLYIDFRKDLNWKWIHKPSGYYANFCMGPCPYLWSSDTQYSKVLSLYTQHNPSASASPCCVPDQLEPLGIAYYVGRAAKVEQLSNMVVKSCRCS</sequence>
<dbReference type="RefSeq" id="XP_015282748.1">
    <property type="nucleotide sequence ID" value="XM_015427262.1"/>
</dbReference>
<dbReference type="InterPro" id="IPR001839">
    <property type="entry name" value="TGF-b_C"/>
</dbReference>
<dbReference type="CDD" id="cd19384">
    <property type="entry name" value="TGF_beta_TGFB1"/>
    <property type="match status" value="1"/>
</dbReference>
<evidence type="ECO:0000256" key="10">
    <source>
        <dbReference type="ARBA" id="ARBA00023180"/>
    </source>
</evidence>
<organism evidence="16 17">
    <name type="scientific">Gekko japonicus</name>
    <name type="common">Schlegel's Japanese gecko</name>
    <dbReference type="NCBI Taxonomy" id="146911"/>
    <lineage>
        <taxon>Eukaryota</taxon>
        <taxon>Metazoa</taxon>
        <taxon>Chordata</taxon>
        <taxon>Craniata</taxon>
        <taxon>Vertebrata</taxon>
        <taxon>Euteleostomi</taxon>
        <taxon>Lepidosauria</taxon>
        <taxon>Squamata</taxon>
        <taxon>Bifurcata</taxon>
        <taxon>Gekkota</taxon>
        <taxon>Gekkonidae</taxon>
        <taxon>Gekkoninae</taxon>
        <taxon>Gekko</taxon>
    </lineage>
</organism>
<evidence type="ECO:0000313" key="17">
    <source>
        <dbReference type="RefSeq" id="XP_015282748.1"/>
    </source>
</evidence>
<dbReference type="SUPFAM" id="SSF57501">
    <property type="entry name" value="Cystine-knot cytokines"/>
    <property type="match status" value="1"/>
</dbReference>
<evidence type="ECO:0000256" key="8">
    <source>
        <dbReference type="ARBA" id="ARBA00023030"/>
    </source>
</evidence>
<protein>
    <recommendedName>
        <fullName evidence="12">Transforming growth factor beta</fullName>
    </recommendedName>
</protein>
<keyword evidence="4 12" id="KW-0964">Secreted</keyword>
<proteinExistence type="inferred from homology"/>
<reference evidence="17" key="1">
    <citation type="submission" date="2025-08" db="UniProtKB">
        <authorList>
            <consortium name="RefSeq"/>
        </authorList>
    </citation>
    <scope>IDENTIFICATION</scope>
</reference>
<dbReference type="GeneID" id="107123911"/>
<evidence type="ECO:0000259" key="15">
    <source>
        <dbReference type="PROSITE" id="PS51362"/>
    </source>
</evidence>
<comment type="subunit">
    <text evidence="12">Homodimer; disulfide-linked.</text>
</comment>
<dbReference type="InterPro" id="IPR016319">
    <property type="entry name" value="TGF-beta"/>
</dbReference>
<evidence type="ECO:0000256" key="4">
    <source>
        <dbReference type="ARBA" id="ARBA00022525"/>
    </source>
</evidence>
<evidence type="ECO:0000256" key="1">
    <source>
        <dbReference type="ARBA" id="ARBA00002007"/>
    </source>
</evidence>
<keyword evidence="5" id="KW-0272">Extracellular matrix</keyword>
<evidence type="ECO:0000313" key="16">
    <source>
        <dbReference type="Proteomes" id="UP000694871"/>
    </source>
</evidence>
<evidence type="ECO:0000256" key="3">
    <source>
        <dbReference type="ARBA" id="ARBA00006656"/>
    </source>
</evidence>
<evidence type="ECO:0000256" key="12">
    <source>
        <dbReference type="PIRNR" id="PIRNR001787"/>
    </source>
</evidence>
<dbReference type="PIRSF" id="PIRSF001787">
    <property type="entry name" value="TGF-beta"/>
    <property type="match status" value="1"/>
</dbReference>
<dbReference type="InterPro" id="IPR003939">
    <property type="entry name" value="TGFb1"/>
</dbReference>
<dbReference type="Pfam" id="PF00688">
    <property type="entry name" value="TGFb_propeptide"/>
    <property type="match status" value="1"/>
</dbReference>
<dbReference type="PRINTS" id="PR01424">
    <property type="entry name" value="TGFBETA1"/>
</dbReference>
<dbReference type="Gene3D" id="2.10.90.10">
    <property type="entry name" value="Cystine-knot cytokines"/>
    <property type="match status" value="1"/>
</dbReference>
<dbReference type="PANTHER" id="PTHR11848">
    <property type="entry name" value="TGF-BETA FAMILY"/>
    <property type="match status" value="1"/>
</dbReference>
<keyword evidence="10" id="KW-0325">Glycoprotein</keyword>
<dbReference type="InterPro" id="IPR017948">
    <property type="entry name" value="TGFb_CS"/>
</dbReference>
<evidence type="ECO:0000256" key="14">
    <source>
        <dbReference type="SAM" id="MobiDB-lite"/>
    </source>
</evidence>
<keyword evidence="16" id="KW-1185">Reference proteome</keyword>
<dbReference type="PANTHER" id="PTHR11848:SF125">
    <property type="entry name" value="TRANSFORMING GROWTH FACTOR BETA-1 PROPROTEIN"/>
    <property type="match status" value="1"/>
</dbReference>
<keyword evidence="6" id="KW-0165">Cleavage on pair of basic residues</keyword>
<evidence type="ECO:0000256" key="5">
    <source>
        <dbReference type="ARBA" id="ARBA00022530"/>
    </source>
</evidence>
<dbReference type="InterPro" id="IPR015615">
    <property type="entry name" value="TGF-beta-rel"/>
</dbReference>
<evidence type="ECO:0000256" key="11">
    <source>
        <dbReference type="ARBA" id="ARBA00023246"/>
    </source>
</evidence>
<evidence type="ECO:0000256" key="2">
    <source>
        <dbReference type="ARBA" id="ARBA00004498"/>
    </source>
</evidence>
<keyword evidence="8 12" id="KW-0339">Growth factor</keyword>
<evidence type="ECO:0000256" key="13">
    <source>
        <dbReference type="RuleBase" id="RU000354"/>
    </source>
</evidence>
<dbReference type="Pfam" id="PF00019">
    <property type="entry name" value="TGF_beta"/>
    <property type="match status" value="1"/>
</dbReference>
<keyword evidence="11 12" id="KW-0497">Mitogen</keyword>
<evidence type="ECO:0000256" key="9">
    <source>
        <dbReference type="ARBA" id="ARBA00023157"/>
    </source>
</evidence>
<dbReference type="PROSITE" id="PS51362">
    <property type="entry name" value="TGF_BETA_2"/>
    <property type="match status" value="1"/>
</dbReference>